<protein>
    <submittedName>
        <fullName evidence="2">Uncharacterized protein</fullName>
    </submittedName>
</protein>
<keyword evidence="1" id="KW-0732">Signal</keyword>
<proteinExistence type="predicted"/>
<gene>
    <name evidence="2" type="ORF">EZM97_22300</name>
</gene>
<evidence type="ECO:0000256" key="1">
    <source>
        <dbReference type="SAM" id="SignalP"/>
    </source>
</evidence>
<accession>A0A4R0YS44</accession>
<evidence type="ECO:0000313" key="3">
    <source>
        <dbReference type="Proteomes" id="UP000291822"/>
    </source>
</evidence>
<dbReference type="EMBL" id="SJTG01000003">
    <property type="protein sequence ID" value="TCI08974.1"/>
    <property type="molecule type" value="Genomic_DNA"/>
</dbReference>
<dbReference type="RefSeq" id="WP_131410920.1">
    <property type="nucleotide sequence ID" value="NZ_SJTG01000003.1"/>
</dbReference>
<feature type="signal peptide" evidence="1">
    <location>
        <begin position="1"/>
        <end position="19"/>
    </location>
</feature>
<reference evidence="2 3" key="1">
    <citation type="submission" date="2019-02" db="EMBL/GenBank/DDBJ databases">
        <title>Dyella amyloliquefaciens sp. nov., isolated from forest soil.</title>
        <authorList>
            <person name="Gao Z.-H."/>
            <person name="Qiu L.-H."/>
        </authorList>
    </citation>
    <scope>NUCLEOTIDE SEQUENCE [LARGE SCALE GENOMIC DNA]</scope>
    <source>
        <strain evidence="2 3">KACC 12747</strain>
    </source>
</reference>
<evidence type="ECO:0000313" key="2">
    <source>
        <dbReference type="EMBL" id="TCI08974.1"/>
    </source>
</evidence>
<comment type="caution">
    <text evidence="2">The sequence shown here is derived from an EMBL/GenBank/DDBJ whole genome shotgun (WGS) entry which is preliminary data.</text>
</comment>
<keyword evidence="3" id="KW-1185">Reference proteome</keyword>
<dbReference type="AlphaFoldDB" id="A0A4R0YS44"/>
<name>A0A4R0YS44_9GAMM</name>
<sequence length="171" mass="18518">MSRITAALWLCLVCSVGLAEPASTPTVTFSAYGAVHVGMSRHELESALGTALKSIDPDTDSEGCRYVAPSHGHDGISFMLINGHLARIDVQSDQVMTLTGAHIGATQQEVLDRYPGRVEISPHAYTEPDGTYLTIYSPDKRHGIRFETYHGRATTFYAGTADAIQYIEGCL</sequence>
<feature type="chain" id="PRO_5020968518" evidence="1">
    <location>
        <begin position="20"/>
        <end position="171"/>
    </location>
</feature>
<dbReference type="Proteomes" id="UP000291822">
    <property type="component" value="Unassembled WGS sequence"/>
</dbReference>
<organism evidence="2 3">
    <name type="scientific">Dyella soli</name>
    <dbReference type="NCBI Taxonomy" id="522319"/>
    <lineage>
        <taxon>Bacteria</taxon>
        <taxon>Pseudomonadati</taxon>
        <taxon>Pseudomonadota</taxon>
        <taxon>Gammaproteobacteria</taxon>
        <taxon>Lysobacterales</taxon>
        <taxon>Rhodanobacteraceae</taxon>
        <taxon>Dyella</taxon>
    </lineage>
</organism>